<dbReference type="EMBL" id="MH743217">
    <property type="protein sequence ID" value="AYM32753.1"/>
    <property type="molecule type" value="Genomic_DNA"/>
</dbReference>
<evidence type="ECO:0000313" key="3">
    <source>
        <dbReference type="EMBL" id="AYM32753.1"/>
    </source>
</evidence>
<dbReference type="InterPro" id="IPR027434">
    <property type="entry name" value="Homing_endonucl"/>
</dbReference>
<proteinExistence type="predicted"/>
<protein>
    <submittedName>
        <fullName evidence="3">LAGLIDADG homing endonuclease</fullName>
    </submittedName>
</protein>
<dbReference type="Pfam" id="PF03161">
    <property type="entry name" value="LAGLIDADG_2"/>
    <property type="match status" value="1"/>
</dbReference>
<keyword evidence="3" id="KW-0496">Mitochondrion</keyword>
<geneLocation type="mitochondrion" evidence="3"/>
<comment type="function">
    <text evidence="1">Mitochondrial DNA endonuclease involved in intron homing.</text>
</comment>
<reference evidence="3" key="1">
    <citation type="submission" date="2018-08" db="EMBL/GenBank/DDBJ databases">
        <title>Comparative mitochondrial genomics of the basidiomycete Termitomyces.</title>
        <authorList>
            <person name="Nieuwenhuis M."/>
        </authorList>
    </citation>
    <scope>NUCLEOTIDE SEQUENCE</scope>
    <source>
        <strain evidence="3">DKA19</strain>
    </source>
</reference>
<keyword evidence="3" id="KW-0255">Endonuclease</keyword>
<dbReference type="GO" id="GO:0004519">
    <property type="term" value="F:endonuclease activity"/>
    <property type="evidence" value="ECO:0007669"/>
    <property type="project" value="UniProtKB-KW"/>
</dbReference>
<dbReference type="SUPFAM" id="SSF55608">
    <property type="entry name" value="Homing endonucleases"/>
    <property type="match status" value="1"/>
</dbReference>
<name>A0A3G2BRZ7_9AGAR</name>
<feature type="domain" description="Homing endonuclease LAGLIDADG" evidence="2">
    <location>
        <begin position="24"/>
        <end position="153"/>
    </location>
</feature>
<keyword evidence="3" id="KW-0540">Nuclease</keyword>
<gene>
    <name evidence="3" type="ORF">DXG00_000027</name>
</gene>
<dbReference type="Gene3D" id="3.10.28.10">
    <property type="entry name" value="Homing endonucleases"/>
    <property type="match status" value="1"/>
</dbReference>
<accession>A0A3G2BRZ7</accession>
<evidence type="ECO:0000256" key="1">
    <source>
        <dbReference type="ARBA" id="ARBA00002670"/>
    </source>
</evidence>
<sequence>MLNSLEEEEICSGKYREMSYLDQRTGKTYTNLNFWSKSLPVLNEFYTTFYDPCLNPFTSKSRMGKGGKVKIVPLDLSLLTPLALAHWVMQDGSRGTSKGLYLCTDSFNLDDVKRLSHYLDNKYDIKCSIHKSGALLRGQGGNYRIYILAKSVETVKFLILPFMHKTMTYKLGV</sequence>
<keyword evidence="3" id="KW-0378">Hydrolase</keyword>
<dbReference type="InterPro" id="IPR004860">
    <property type="entry name" value="LAGLIDADG_dom"/>
</dbReference>
<evidence type="ECO:0000259" key="2">
    <source>
        <dbReference type="Pfam" id="PF03161"/>
    </source>
</evidence>
<dbReference type="AlphaFoldDB" id="A0A3G2BRZ7"/>
<organism evidence="3">
    <name type="scientific">Termitomyces sp</name>
    <dbReference type="NCBI Taxonomy" id="1916073"/>
    <lineage>
        <taxon>Eukaryota</taxon>
        <taxon>Fungi</taxon>
        <taxon>Dikarya</taxon>
        <taxon>Basidiomycota</taxon>
        <taxon>Agaricomycotina</taxon>
        <taxon>Agaricomycetes</taxon>
        <taxon>Agaricomycetidae</taxon>
        <taxon>Agaricales</taxon>
        <taxon>Tricholomatineae</taxon>
        <taxon>Lyophyllaceae</taxon>
        <taxon>Termitomyces</taxon>
    </lineage>
</organism>